<sequence>MMRTHDLVTHDVVSDGFLALTAAGFVVLCSSLLAIAFS</sequence>
<dbReference type="AlphaFoldDB" id="A0A1M6HLA6"/>
<evidence type="ECO:0000256" key="1">
    <source>
        <dbReference type="SAM" id="Phobius"/>
    </source>
</evidence>
<keyword evidence="1" id="KW-1133">Transmembrane helix</keyword>
<protein>
    <submittedName>
        <fullName evidence="2">Uncharacterized protein</fullName>
    </submittedName>
</protein>
<dbReference type="EMBL" id="LT670844">
    <property type="protein sequence ID" value="SHJ22937.1"/>
    <property type="molecule type" value="Genomic_DNA"/>
</dbReference>
<evidence type="ECO:0000313" key="2">
    <source>
        <dbReference type="EMBL" id="SHJ22937.1"/>
    </source>
</evidence>
<dbReference type="Proteomes" id="UP000189935">
    <property type="component" value="Chromosome I"/>
</dbReference>
<proteinExistence type="predicted"/>
<keyword evidence="1" id="KW-0812">Transmembrane</keyword>
<gene>
    <name evidence="2" type="ORF">SAMN05444159_0039</name>
</gene>
<reference evidence="2 3" key="1">
    <citation type="submission" date="2016-11" db="EMBL/GenBank/DDBJ databases">
        <authorList>
            <person name="Jaros S."/>
            <person name="Januszkiewicz K."/>
            <person name="Wedrychowicz H."/>
        </authorList>
    </citation>
    <scope>NUCLEOTIDE SEQUENCE [LARGE SCALE GENOMIC DNA]</scope>
    <source>
        <strain evidence="2 3">GAS499</strain>
    </source>
</reference>
<organism evidence="2 3">
    <name type="scientific">Bradyrhizobium lablabi</name>
    <dbReference type="NCBI Taxonomy" id="722472"/>
    <lineage>
        <taxon>Bacteria</taxon>
        <taxon>Pseudomonadati</taxon>
        <taxon>Pseudomonadota</taxon>
        <taxon>Alphaproteobacteria</taxon>
        <taxon>Hyphomicrobiales</taxon>
        <taxon>Nitrobacteraceae</taxon>
        <taxon>Bradyrhizobium</taxon>
    </lineage>
</organism>
<evidence type="ECO:0000313" key="3">
    <source>
        <dbReference type="Proteomes" id="UP000189935"/>
    </source>
</evidence>
<keyword evidence="1" id="KW-0472">Membrane</keyword>
<feature type="transmembrane region" description="Helical" evidence="1">
    <location>
        <begin position="16"/>
        <end position="37"/>
    </location>
</feature>
<name>A0A1M6HLA6_9BRAD</name>
<accession>A0A1M6HLA6</accession>